<dbReference type="RefSeq" id="WP_222873153.1">
    <property type="nucleotide sequence ID" value="NZ_CP039704.1"/>
</dbReference>
<protein>
    <submittedName>
        <fullName evidence="2">Uncharacterized protein</fullName>
    </submittedName>
</protein>
<evidence type="ECO:0000256" key="1">
    <source>
        <dbReference type="SAM" id="Phobius"/>
    </source>
</evidence>
<dbReference type="EMBL" id="CP039704">
    <property type="protein sequence ID" value="QCI80287.1"/>
    <property type="molecule type" value="Genomic_DNA"/>
</dbReference>
<organism evidence="2 3">
    <name type="scientific">Hankyongella ginsenosidimutans</name>
    <dbReference type="NCBI Taxonomy" id="1763828"/>
    <lineage>
        <taxon>Bacteria</taxon>
        <taxon>Pseudomonadati</taxon>
        <taxon>Pseudomonadota</taxon>
        <taxon>Alphaproteobacteria</taxon>
        <taxon>Sphingomonadales</taxon>
        <taxon>Sphingomonadaceae</taxon>
        <taxon>Hankyongella</taxon>
    </lineage>
</organism>
<keyword evidence="1" id="KW-0812">Transmembrane</keyword>
<proteinExistence type="predicted"/>
<evidence type="ECO:0000313" key="2">
    <source>
        <dbReference type="EMBL" id="QCI80287.1"/>
    </source>
</evidence>
<feature type="transmembrane region" description="Helical" evidence="1">
    <location>
        <begin position="42"/>
        <end position="63"/>
    </location>
</feature>
<keyword evidence="1" id="KW-1133">Transmembrane helix</keyword>
<dbReference type="Proteomes" id="UP000298714">
    <property type="component" value="Chromosome"/>
</dbReference>
<reference evidence="3" key="1">
    <citation type="submission" date="2019-04" db="EMBL/GenBank/DDBJ databases">
        <title>Complete genome sequence of Sphingomonas sp. W1-2-3.</title>
        <authorList>
            <person name="Im W.T."/>
        </authorList>
    </citation>
    <scope>NUCLEOTIDE SEQUENCE [LARGE SCALE GENOMIC DNA]</scope>
    <source>
        <strain evidence="3">W1-2-3</strain>
    </source>
</reference>
<evidence type="ECO:0000313" key="3">
    <source>
        <dbReference type="Proteomes" id="UP000298714"/>
    </source>
</evidence>
<keyword evidence="3" id="KW-1185">Reference proteome</keyword>
<dbReference type="KEGG" id="hgn:E6W36_14555"/>
<name>A0A4D7CAC3_9SPHN</name>
<sequence length="78" mass="8426">MFKRQRQDLLGERAAPFGDELRAVRAVGERDGARLRGGVSSMAAFCVGFILLSSAIAHPWLIIVKAAVLPSVNETLAF</sequence>
<gene>
    <name evidence="2" type="ORF">E6W36_14555</name>
</gene>
<dbReference type="AlphaFoldDB" id="A0A4D7CAC3"/>
<keyword evidence="1" id="KW-0472">Membrane</keyword>
<accession>A0A4D7CAC3</accession>